<feature type="compositionally biased region" description="Low complexity" evidence="3">
    <location>
        <begin position="300"/>
        <end position="321"/>
    </location>
</feature>
<evidence type="ECO:0000313" key="5">
    <source>
        <dbReference type="EMBL" id="GAA0459977.1"/>
    </source>
</evidence>
<dbReference type="Proteomes" id="UP001500909">
    <property type="component" value="Unassembled WGS sequence"/>
</dbReference>
<feature type="compositionally biased region" description="Low complexity" evidence="3">
    <location>
        <begin position="149"/>
        <end position="164"/>
    </location>
</feature>
<keyword evidence="6" id="KW-1185">Reference proteome</keyword>
<feature type="domain" description="Putative zinc-finger" evidence="4">
    <location>
        <begin position="16"/>
        <end position="44"/>
    </location>
</feature>
<keyword evidence="2" id="KW-0804">Transcription</keyword>
<sequence>MSGSGGQSPAEQHLGDRLAALVDGELGHDQRERVLAHLATCGRCKAEADAQRELKNVFAEMAPPGPSDGLLARLQGLPGGDPGAPAGRLGEGGLGRGSFGRGGLDGGGFGRGGMSFTYAPSSDAHAAPGLLPQPGGRGFRIPERAGERPATAAAGSTGTAPGGSPRRRFAFAAAGAVSLAAFALSGALPLEAAVDTASGRGEGANTPLSASPAAQAGSAVGRQQRPAAARGSRDRDALLGVLQGRATPAAGSVEFYPAAVSLPVRYAGPLTGDGSARLGPLAAARPGVAGSGPASGLDTAAGTGAASGTSAGASYGVSGATAGTGGSTGGSAPSGGRGPLPSALAPPSAPATTYPAPPAPPPEPKRPLLTHSASAAP</sequence>
<dbReference type="Gene3D" id="1.10.10.1320">
    <property type="entry name" value="Anti-sigma factor, zinc-finger domain"/>
    <property type="match status" value="1"/>
</dbReference>
<evidence type="ECO:0000259" key="4">
    <source>
        <dbReference type="Pfam" id="PF13490"/>
    </source>
</evidence>
<evidence type="ECO:0000256" key="2">
    <source>
        <dbReference type="ARBA" id="ARBA00023163"/>
    </source>
</evidence>
<dbReference type="Pfam" id="PF13490">
    <property type="entry name" value="zf-HC2"/>
    <property type="match status" value="1"/>
</dbReference>
<keyword evidence="1" id="KW-0805">Transcription regulation</keyword>
<organism evidence="5 6">
    <name type="scientific">Streptomyces olivaceiscleroticus</name>
    <dbReference type="NCBI Taxonomy" id="68245"/>
    <lineage>
        <taxon>Bacteria</taxon>
        <taxon>Bacillati</taxon>
        <taxon>Actinomycetota</taxon>
        <taxon>Actinomycetes</taxon>
        <taxon>Kitasatosporales</taxon>
        <taxon>Streptomycetaceae</taxon>
        <taxon>Streptomyces</taxon>
    </lineage>
</organism>
<dbReference type="InterPro" id="IPR041916">
    <property type="entry name" value="Anti_sigma_zinc_sf"/>
</dbReference>
<dbReference type="RefSeq" id="WP_346095027.1">
    <property type="nucleotide sequence ID" value="NZ_BAAABY010000019.1"/>
</dbReference>
<proteinExistence type="predicted"/>
<dbReference type="InterPro" id="IPR027383">
    <property type="entry name" value="Znf_put"/>
</dbReference>
<evidence type="ECO:0000313" key="6">
    <source>
        <dbReference type="Proteomes" id="UP001500909"/>
    </source>
</evidence>
<evidence type="ECO:0000256" key="3">
    <source>
        <dbReference type="SAM" id="MobiDB-lite"/>
    </source>
</evidence>
<gene>
    <name evidence="5" type="ORF">GCM10010361_24890</name>
</gene>
<feature type="compositionally biased region" description="Gly residues" evidence="3">
    <location>
        <begin position="322"/>
        <end position="338"/>
    </location>
</feature>
<feature type="region of interest" description="Disordered" evidence="3">
    <location>
        <begin position="125"/>
        <end position="164"/>
    </location>
</feature>
<evidence type="ECO:0000256" key="1">
    <source>
        <dbReference type="ARBA" id="ARBA00023015"/>
    </source>
</evidence>
<reference evidence="6" key="1">
    <citation type="journal article" date="2019" name="Int. J. Syst. Evol. Microbiol.">
        <title>The Global Catalogue of Microorganisms (GCM) 10K type strain sequencing project: providing services to taxonomists for standard genome sequencing and annotation.</title>
        <authorList>
            <consortium name="The Broad Institute Genomics Platform"/>
            <consortium name="The Broad Institute Genome Sequencing Center for Infectious Disease"/>
            <person name="Wu L."/>
            <person name="Ma J."/>
        </authorList>
    </citation>
    <scope>NUCLEOTIDE SEQUENCE [LARGE SCALE GENOMIC DNA]</scope>
    <source>
        <strain evidence="6">JCM 4805</strain>
    </source>
</reference>
<feature type="compositionally biased region" description="Low complexity" evidence="3">
    <location>
        <begin position="339"/>
        <end position="354"/>
    </location>
</feature>
<feature type="region of interest" description="Disordered" evidence="3">
    <location>
        <begin position="197"/>
        <end position="234"/>
    </location>
</feature>
<accession>A0ABP3JS87</accession>
<feature type="compositionally biased region" description="Gly residues" evidence="3">
    <location>
        <begin position="89"/>
        <end position="99"/>
    </location>
</feature>
<name>A0ABP3JS87_9ACTN</name>
<feature type="region of interest" description="Disordered" evidence="3">
    <location>
        <begin position="76"/>
        <end position="99"/>
    </location>
</feature>
<feature type="region of interest" description="Disordered" evidence="3">
    <location>
        <begin position="300"/>
        <end position="377"/>
    </location>
</feature>
<dbReference type="EMBL" id="BAAABY010000019">
    <property type="protein sequence ID" value="GAA0459977.1"/>
    <property type="molecule type" value="Genomic_DNA"/>
</dbReference>
<protein>
    <submittedName>
        <fullName evidence="5">Zf-HC2 domain-containing protein</fullName>
    </submittedName>
</protein>
<comment type="caution">
    <text evidence="5">The sequence shown here is derived from an EMBL/GenBank/DDBJ whole genome shotgun (WGS) entry which is preliminary data.</text>
</comment>